<feature type="transmembrane region" description="Helical" evidence="1">
    <location>
        <begin position="20"/>
        <end position="38"/>
    </location>
</feature>
<feature type="transmembrane region" description="Helical" evidence="1">
    <location>
        <begin position="216"/>
        <end position="236"/>
    </location>
</feature>
<accession>A0AAE3H852</accession>
<keyword evidence="1" id="KW-0812">Transmembrane</keyword>
<feature type="transmembrane region" description="Helical" evidence="1">
    <location>
        <begin position="161"/>
        <end position="182"/>
    </location>
</feature>
<evidence type="ECO:0000256" key="1">
    <source>
        <dbReference type="SAM" id="Phobius"/>
    </source>
</evidence>
<name>A0AAE3H852_9BACT</name>
<feature type="transmembrane region" description="Helical" evidence="1">
    <location>
        <begin position="242"/>
        <end position="265"/>
    </location>
</feature>
<reference evidence="2 3" key="1">
    <citation type="submission" date="2018-11" db="EMBL/GenBank/DDBJ databases">
        <title>Novel bacteria species description.</title>
        <authorList>
            <person name="Han J.-H."/>
        </authorList>
    </citation>
    <scope>NUCLEOTIDE SEQUENCE [LARGE SCALE GENOMIC DNA]</scope>
    <source>
        <strain evidence="2 3">KCTC23259</strain>
    </source>
</reference>
<gene>
    <name evidence="2" type="ORF">EGI31_24065</name>
</gene>
<comment type="caution">
    <text evidence="2">The sequence shown here is derived from an EMBL/GenBank/DDBJ whole genome shotgun (WGS) entry which is preliminary data.</text>
</comment>
<sequence>MLKILIKSFHQIYQKPKLVLLLYAVGFILAMLVARPFYVTFLNEANTSVALDKLIADFDFMIFTDFFHQSQKAFRPFVPLVFVLGLVYLLLNTFFAGGTLDATEQDKFKFPRFFEASAQHFGRFAMLLVFLFIFLMVLVSLAGMFFFIFAAIAEGGSEKDYILWMIPPVLILVYFIGFVVIMGDYGRVMLFKSTTLSPYSAFWKAFSYIFKRPTTIALFWLIIVLGIILSVVYLSIDSLIGMHSGLTIFLMFLVQQVFVFGRTFLKISTQIAAKNYFETRPIELEKVIVVAETAEEN</sequence>
<dbReference type="RefSeq" id="WP_255039733.1">
    <property type="nucleotide sequence ID" value="NZ_RJUF01000194.1"/>
</dbReference>
<keyword evidence="1" id="KW-0472">Membrane</keyword>
<dbReference type="EMBL" id="RJUF01000194">
    <property type="protein sequence ID" value="MCP9766025.1"/>
    <property type="molecule type" value="Genomic_DNA"/>
</dbReference>
<feature type="transmembrane region" description="Helical" evidence="1">
    <location>
        <begin position="77"/>
        <end position="103"/>
    </location>
</feature>
<proteinExistence type="predicted"/>
<keyword evidence="3" id="KW-1185">Reference proteome</keyword>
<protein>
    <submittedName>
        <fullName evidence="2">Uncharacterized protein</fullName>
    </submittedName>
</protein>
<organism evidence="2 3">
    <name type="scientific">Lacihabitans soyangensis</name>
    <dbReference type="NCBI Taxonomy" id="869394"/>
    <lineage>
        <taxon>Bacteria</taxon>
        <taxon>Pseudomonadati</taxon>
        <taxon>Bacteroidota</taxon>
        <taxon>Cytophagia</taxon>
        <taxon>Cytophagales</taxon>
        <taxon>Leadbetterellaceae</taxon>
        <taxon>Lacihabitans</taxon>
    </lineage>
</organism>
<dbReference type="AlphaFoldDB" id="A0AAE3H852"/>
<dbReference type="Proteomes" id="UP001204144">
    <property type="component" value="Unassembled WGS sequence"/>
</dbReference>
<keyword evidence="1" id="KW-1133">Transmembrane helix</keyword>
<feature type="transmembrane region" description="Helical" evidence="1">
    <location>
        <begin position="124"/>
        <end position="149"/>
    </location>
</feature>
<evidence type="ECO:0000313" key="3">
    <source>
        <dbReference type="Proteomes" id="UP001204144"/>
    </source>
</evidence>
<evidence type="ECO:0000313" key="2">
    <source>
        <dbReference type="EMBL" id="MCP9766025.1"/>
    </source>
</evidence>